<organism evidence="1 2">
    <name type="scientific">Actinocorallia aurantiaca</name>
    <dbReference type="NCBI Taxonomy" id="46204"/>
    <lineage>
        <taxon>Bacteria</taxon>
        <taxon>Bacillati</taxon>
        <taxon>Actinomycetota</taxon>
        <taxon>Actinomycetes</taxon>
        <taxon>Streptosporangiales</taxon>
        <taxon>Thermomonosporaceae</taxon>
        <taxon>Actinocorallia</taxon>
    </lineage>
</organism>
<dbReference type="Gene3D" id="3.80.10.10">
    <property type="entry name" value="Ribonuclease Inhibitor"/>
    <property type="match status" value="1"/>
</dbReference>
<dbReference type="InterPro" id="IPR032675">
    <property type="entry name" value="LRR_dom_sf"/>
</dbReference>
<protein>
    <recommendedName>
        <fullName evidence="3">Leucine rich repeat (LRR) protein</fullName>
    </recommendedName>
</protein>
<reference evidence="1 2" key="1">
    <citation type="journal article" date="2019" name="Int. J. Syst. Evol. Microbiol.">
        <title>The Global Catalogue of Microorganisms (GCM) 10K type strain sequencing project: providing services to taxonomists for standard genome sequencing and annotation.</title>
        <authorList>
            <consortium name="The Broad Institute Genomics Platform"/>
            <consortium name="The Broad Institute Genome Sequencing Center for Infectious Disease"/>
            <person name="Wu L."/>
            <person name="Ma J."/>
        </authorList>
    </citation>
    <scope>NUCLEOTIDE SEQUENCE [LARGE SCALE GENOMIC DNA]</scope>
    <source>
        <strain evidence="1 2">JCM 8201</strain>
    </source>
</reference>
<evidence type="ECO:0000313" key="2">
    <source>
        <dbReference type="Proteomes" id="UP001501842"/>
    </source>
</evidence>
<accession>A0ABN3U8Y2</accession>
<sequence length="203" mass="22091">MPSLRDQSFFKELDLTGVSDEILREVGEMPWLTVLKAQGDFSDAGAEALRGLNGLTDLTLESPHLRGDFALPEADLRVVSLTGEGLTDRSFRMLGLHPELKVVRLSAGEATGTGLGWLPPGLRMLYLRLPRLTPEALDVLAQLPYLSTLTFAGTEPTFRLASRLARYAGQLTRVDFLGVEQPPPDILRTLAEAGIRVNAAIAI</sequence>
<evidence type="ECO:0000313" key="1">
    <source>
        <dbReference type="EMBL" id="GAA2726967.1"/>
    </source>
</evidence>
<name>A0ABN3U8Y2_9ACTN</name>
<dbReference type="SUPFAM" id="SSF52047">
    <property type="entry name" value="RNI-like"/>
    <property type="match status" value="1"/>
</dbReference>
<evidence type="ECO:0008006" key="3">
    <source>
        <dbReference type="Google" id="ProtNLM"/>
    </source>
</evidence>
<keyword evidence="2" id="KW-1185">Reference proteome</keyword>
<dbReference type="Proteomes" id="UP001501842">
    <property type="component" value="Unassembled WGS sequence"/>
</dbReference>
<comment type="caution">
    <text evidence="1">The sequence shown here is derived from an EMBL/GenBank/DDBJ whole genome shotgun (WGS) entry which is preliminary data.</text>
</comment>
<dbReference type="EMBL" id="BAAATZ010000012">
    <property type="protein sequence ID" value="GAA2726967.1"/>
    <property type="molecule type" value="Genomic_DNA"/>
</dbReference>
<proteinExistence type="predicted"/>
<gene>
    <name evidence="1" type="ORF">GCM10010439_31430</name>
</gene>